<dbReference type="RefSeq" id="WP_283830910.1">
    <property type="nucleotide sequence ID" value="NZ_JASJEU010000004.1"/>
</dbReference>
<accession>A0ABT7DJ72</accession>
<dbReference type="InterPro" id="IPR020988">
    <property type="entry name" value="Pept_U32_collagenase"/>
</dbReference>
<dbReference type="Proteomes" id="UP001232750">
    <property type="component" value="Unassembled WGS sequence"/>
</dbReference>
<comment type="caution">
    <text evidence="2">The sequence shown here is derived from an EMBL/GenBank/DDBJ whole genome shotgun (WGS) entry which is preliminary data.</text>
</comment>
<keyword evidence="3" id="KW-1185">Reference proteome</keyword>
<dbReference type="EMBL" id="JASJEU010000004">
    <property type="protein sequence ID" value="MDJ1649573.1"/>
    <property type="molecule type" value="Genomic_DNA"/>
</dbReference>
<name>A0ABT7DJ72_9ACTN</name>
<evidence type="ECO:0000313" key="2">
    <source>
        <dbReference type="EMBL" id="MDJ1649573.1"/>
    </source>
</evidence>
<dbReference type="PANTHER" id="PTHR30217:SF10">
    <property type="entry name" value="23S RRNA 5-HYDROXYCYTIDINE C2501 SYNTHASE"/>
    <property type="match status" value="1"/>
</dbReference>
<sequence>MTNKSETSQGLVELLAPAGSIEALHAAVTAGADAVYLGLEDFNARRNADNFTAETFAEACDYAHLRGVRVYVTLNTAVLPSEAPRALECARQAYRAGADAFIVQDIGVAAELTRTLPEARLHISTQMNTHNAAGLEAAAALGARRVTLARELSLAEIAHLAQVGTELGVEVEAFAHGALCVCYSGQCFMSSMIGGRSANRGLCAQACRLPYELRNRATRGSLPAPGEHLLSPQDLCAIDLLPELVNAGAASLKLEGRMKSADYVFVVTSAYRAVLNRVLAAKHASPEGRAPEGQEAEAAGLRATAEERRALEEAFSRGFTTAYLQGKRDNDIMSYGRPNNRGVFVGRVASVRDGVAAIAAEEELHEGDVVEFWTNKGHFAHTLGPLSRDKAGYVRTSPQRPVGKGDRVFRVRNAAGGFADDALAPRMAVVGSVHLHIGEPLRMEFYRADAGEGSHASLVGEAEGPVVEAARTKAVTAADVRAHVDRLGQTPFELVDLKVDLDEGVGIGFSQLHKVRTAALDNLAARLLAPYRDRILPRVHEREHHAPAQAPGCMVTAWATNPACTRAAKRAGAEVVYVPALNYKRGEAVVAGQRTGTAEQAGYPNRCVTALPVVDHDPLPGTREELMDFDPWRYVKPDKPVFADSLGSIVRATALGAQVEAGPHLPLTNRLALRTAADLGVQRVWLSPELTLGQIADLAEDAPVALGLVIMGAQELMVCEHCLLMSQGPCNERCDECVRRKSPHYLKDRKDYEFPVVTDALGRSHLYNGVALDVVHAVPDLIAAGVSALMVDTTLMNTEEAAAAVARAVRARDVAQRDGNSLAKVPGTTSGHLFRGVS</sequence>
<gene>
    <name evidence="2" type="ORF">QNJ86_02060</name>
</gene>
<proteinExistence type="predicted"/>
<evidence type="ECO:0000313" key="3">
    <source>
        <dbReference type="Proteomes" id="UP001232750"/>
    </source>
</evidence>
<organism evidence="2 3">
    <name type="scientific">Gordonibacter faecis</name>
    <dbReference type="NCBI Taxonomy" id="3047475"/>
    <lineage>
        <taxon>Bacteria</taxon>
        <taxon>Bacillati</taxon>
        <taxon>Actinomycetota</taxon>
        <taxon>Coriobacteriia</taxon>
        <taxon>Eggerthellales</taxon>
        <taxon>Eggerthellaceae</taxon>
        <taxon>Gordonibacter</taxon>
    </lineage>
</organism>
<feature type="domain" description="Peptidase U32 collagenase" evidence="1">
    <location>
        <begin position="427"/>
        <end position="526"/>
    </location>
</feature>
<dbReference type="InterPro" id="IPR051454">
    <property type="entry name" value="RNA/ubiquinone_mod_enzymes"/>
</dbReference>
<dbReference type="Pfam" id="PF01136">
    <property type="entry name" value="Peptidase_U32"/>
    <property type="match status" value="2"/>
</dbReference>
<protein>
    <submittedName>
        <fullName evidence="2">U32 family peptidase</fullName>
    </submittedName>
</protein>
<dbReference type="PROSITE" id="PS01276">
    <property type="entry name" value="PEPTIDASE_U32"/>
    <property type="match status" value="1"/>
</dbReference>
<reference evidence="2 3" key="1">
    <citation type="submission" date="2023-05" db="EMBL/GenBank/DDBJ databases">
        <title>Gordonibacter KGMB12511T sp. nov., isolated from faeces of healthy Korean.</title>
        <authorList>
            <person name="Kim H.S."/>
            <person name="Kim J.-S."/>
            <person name="Suh M.K."/>
            <person name="Eom M.K."/>
            <person name="Do H.E."/>
            <person name="Lee J.-S."/>
        </authorList>
    </citation>
    <scope>NUCLEOTIDE SEQUENCE [LARGE SCALE GENOMIC DNA]</scope>
    <source>
        <strain evidence="2 3">KGMB12511</strain>
    </source>
</reference>
<evidence type="ECO:0000259" key="1">
    <source>
        <dbReference type="Pfam" id="PF12392"/>
    </source>
</evidence>
<dbReference type="PANTHER" id="PTHR30217">
    <property type="entry name" value="PEPTIDASE U32 FAMILY"/>
    <property type="match status" value="1"/>
</dbReference>
<dbReference type="SUPFAM" id="SSF51569">
    <property type="entry name" value="Aldolase"/>
    <property type="match status" value="1"/>
</dbReference>
<dbReference type="InterPro" id="IPR001539">
    <property type="entry name" value="Peptidase_U32"/>
</dbReference>
<dbReference type="Pfam" id="PF12392">
    <property type="entry name" value="DUF3656"/>
    <property type="match status" value="1"/>
</dbReference>